<protein>
    <submittedName>
        <fullName evidence="2">Uncharacterized protein</fullName>
    </submittedName>
</protein>
<evidence type="ECO:0000313" key="2">
    <source>
        <dbReference type="EMBL" id="OMJ22753.1"/>
    </source>
</evidence>
<name>A0A1R1Y7B5_9FUNG</name>
<keyword evidence="3" id="KW-1185">Reference proteome</keyword>
<proteinExistence type="predicted"/>
<dbReference type="STRING" id="133412.A0A1R1Y7B5"/>
<feature type="compositionally biased region" description="Polar residues" evidence="1">
    <location>
        <begin position="238"/>
        <end position="248"/>
    </location>
</feature>
<reference evidence="2 3" key="1">
    <citation type="submission" date="2017-01" db="EMBL/GenBank/DDBJ databases">
        <authorList>
            <person name="Mah S.A."/>
            <person name="Swanson W.J."/>
            <person name="Moy G.W."/>
            <person name="Vacquier V.D."/>
        </authorList>
    </citation>
    <scope>NUCLEOTIDE SEQUENCE [LARGE SCALE GENOMIC DNA]</scope>
    <source>
        <strain evidence="2 3">GSMNP</strain>
    </source>
</reference>
<gene>
    <name evidence="2" type="ORF">AYI70_g2668</name>
</gene>
<organism evidence="2 3">
    <name type="scientific">Smittium culicis</name>
    <dbReference type="NCBI Taxonomy" id="133412"/>
    <lineage>
        <taxon>Eukaryota</taxon>
        <taxon>Fungi</taxon>
        <taxon>Fungi incertae sedis</taxon>
        <taxon>Zoopagomycota</taxon>
        <taxon>Kickxellomycotina</taxon>
        <taxon>Harpellomycetes</taxon>
        <taxon>Harpellales</taxon>
        <taxon>Legeriomycetaceae</taxon>
        <taxon>Smittium</taxon>
    </lineage>
</organism>
<evidence type="ECO:0000313" key="3">
    <source>
        <dbReference type="Proteomes" id="UP000187283"/>
    </source>
</evidence>
<evidence type="ECO:0000256" key="1">
    <source>
        <dbReference type="SAM" id="MobiDB-lite"/>
    </source>
</evidence>
<feature type="region of interest" description="Disordered" evidence="1">
    <location>
        <begin position="224"/>
        <end position="248"/>
    </location>
</feature>
<dbReference type="EMBL" id="LSSN01000686">
    <property type="protein sequence ID" value="OMJ22753.1"/>
    <property type="molecule type" value="Genomic_DNA"/>
</dbReference>
<accession>A0A1R1Y7B5</accession>
<dbReference type="Proteomes" id="UP000187283">
    <property type="component" value="Unassembled WGS sequence"/>
</dbReference>
<dbReference type="OrthoDB" id="5575405at2759"/>
<sequence>MAKESVSLPKGWYWEVQPAKFVLEQLSPRQKVIVCPNQQCQAVGRFIKDSNGTGRNQKAFLRCGACRDRAVKLPDTSPIKSLGSVSSQVNSISTTISQPLTSASAFKTSFFSFASPATTAPTATPSMPAPSQSSSNFGLNSAPGPSKRPASPSARSSKRSNTSGNLYVTSLAFNNRMDLHLANLKALIASNRTADLARIQQLEDENKHLKEQLLIQTKRIDRLTQQSKKTVQPPRPHQAQQPTSSAQPINFNFGSASTTTLLSAQPTPAEQPAFKKLSYSEIAKSQSKTKMEAKQLTQSIRKLVGTKPINSGTMAEKNHKLARIYVQGISRQRIKDIKGCLFDMRFQLSKIYNLDFIGKRMLEFTVTEEYAPAFCARVKAFEFLKLMPKVNPAEPNDRTADEETKAACRTAYINRLKKSIEKATKPEIRQYMTELLAEVEASVST</sequence>
<comment type="caution">
    <text evidence="2">The sequence shown here is derived from an EMBL/GenBank/DDBJ whole genome shotgun (WGS) entry which is preliminary data.</text>
</comment>
<feature type="compositionally biased region" description="Low complexity" evidence="1">
    <location>
        <begin position="119"/>
        <end position="155"/>
    </location>
</feature>
<dbReference type="AlphaFoldDB" id="A0A1R1Y7B5"/>
<feature type="region of interest" description="Disordered" evidence="1">
    <location>
        <begin position="119"/>
        <end position="162"/>
    </location>
</feature>